<evidence type="ECO:0000313" key="2">
    <source>
        <dbReference type="EMBL" id="CAI8594854.1"/>
    </source>
</evidence>
<sequence length="100" mass="11357">MLHLLWWIPNLVLKPYANFQGALFSINTVFYTWLMLIVVNIFPLILIFILTPCPQYVSPESFESARVALVNVTSKGVTKVRKSTTNGVLKPEIRVVFSVC</sequence>
<feature type="transmembrane region" description="Helical" evidence="1">
    <location>
        <begin position="30"/>
        <end position="50"/>
    </location>
</feature>
<dbReference type="Proteomes" id="UP001157006">
    <property type="component" value="Chromosome 1S"/>
</dbReference>
<dbReference type="EMBL" id="OX451735">
    <property type="protein sequence ID" value="CAI8594854.1"/>
    <property type="molecule type" value="Genomic_DNA"/>
</dbReference>
<keyword evidence="1" id="KW-0812">Transmembrane</keyword>
<name>A0AAV0Z9F4_VICFA</name>
<dbReference type="AlphaFoldDB" id="A0AAV0Z9F4"/>
<accession>A0AAV0Z9F4</accession>
<gene>
    <name evidence="2" type="ORF">VFH_I162040</name>
</gene>
<reference evidence="2 3" key="1">
    <citation type="submission" date="2023-01" db="EMBL/GenBank/DDBJ databases">
        <authorList>
            <person name="Kreplak J."/>
        </authorList>
    </citation>
    <scope>NUCLEOTIDE SEQUENCE [LARGE SCALE GENOMIC DNA]</scope>
</reference>
<keyword evidence="1" id="KW-0472">Membrane</keyword>
<keyword evidence="3" id="KW-1185">Reference proteome</keyword>
<protein>
    <submittedName>
        <fullName evidence="2">Uncharacterized protein</fullName>
    </submittedName>
</protein>
<proteinExistence type="predicted"/>
<organism evidence="2 3">
    <name type="scientific">Vicia faba</name>
    <name type="common">Broad bean</name>
    <name type="synonym">Faba vulgaris</name>
    <dbReference type="NCBI Taxonomy" id="3906"/>
    <lineage>
        <taxon>Eukaryota</taxon>
        <taxon>Viridiplantae</taxon>
        <taxon>Streptophyta</taxon>
        <taxon>Embryophyta</taxon>
        <taxon>Tracheophyta</taxon>
        <taxon>Spermatophyta</taxon>
        <taxon>Magnoliopsida</taxon>
        <taxon>eudicotyledons</taxon>
        <taxon>Gunneridae</taxon>
        <taxon>Pentapetalae</taxon>
        <taxon>rosids</taxon>
        <taxon>fabids</taxon>
        <taxon>Fabales</taxon>
        <taxon>Fabaceae</taxon>
        <taxon>Papilionoideae</taxon>
        <taxon>50 kb inversion clade</taxon>
        <taxon>NPAAA clade</taxon>
        <taxon>Hologalegina</taxon>
        <taxon>IRL clade</taxon>
        <taxon>Fabeae</taxon>
        <taxon>Vicia</taxon>
    </lineage>
</organism>
<evidence type="ECO:0000256" key="1">
    <source>
        <dbReference type="SAM" id="Phobius"/>
    </source>
</evidence>
<evidence type="ECO:0000313" key="3">
    <source>
        <dbReference type="Proteomes" id="UP001157006"/>
    </source>
</evidence>
<keyword evidence="1" id="KW-1133">Transmembrane helix</keyword>